<comment type="caution">
    <text evidence="1">The sequence shown here is derived from an EMBL/GenBank/DDBJ whole genome shotgun (WGS) entry which is preliminary data.</text>
</comment>
<proteinExistence type="predicted"/>
<reference evidence="1 2" key="1">
    <citation type="submission" date="2019-10" db="EMBL/GenBank/DDBJ databases">
        <authorList>
            <person name="Palmer J.M."/>
        </authorList>
    </citation>
    <scope>NUCLEOTIDE SEQUENCE [LARGE SCALE GENOMIC DNA]</scope>
    <source>
        <strain evidence="1 2">TWF506</strain>
    </source>
</reference>
<dbReference type="EMBL" id="JAVHJM010000010">
    <property type="protein sequence ID" value="KAK6504159.1"/>
    <property type="molecule type" value="Genomic_DNA"/>
</dbReference>
<sequence length="180" mass="20647">MANQERVWKPAVEIPLDPQVRINELKSMLNDESICEEQKENIKAVIADMEAGLEIRPIYQDGKGMYLFEADASKIAWFEGGLMLPSSFLYSQQARILWLEVAAADEKIAPAMRWMSKKRVEKDPRKEREGAFCTTYSQRSSFIKQMDMNVPYNTVLTIRVVLGVWVGKDAVYTSTINFIE</sequence>
<protein>
    <submittedName>
        <fullName evidence="1">Uncharacterized protein</fullName>
    </submittedName>
</protein>
<evidence type="ECO:0000313" key="2">
    <source>
        <dbReference type="Proteomes" id="UP001307849"/>
    </source>
</evidence>
<organism evidence="1 2">
    <name type="scientific">Arthrobotrys conoides</name>
    <dbReference type="NCBI Taxonomy" id="74498"/>
    <lineage>
        <taxon>Eukaryota</taxon>
        <taxon>Fungi</taxon>
        <taxon>Dikarya</taxon>
        <taxon>Ascomycota</taxon>
        <taxon>Pezizomycotina</taxon>
        <taxon>Orbiliomycetes</taxon>
        <taxon>Orbiliales</taxon>
        <taxon>Orbiliaceae</taxon>
        <taxon>Arthrobotrys</taxon>
    </lineage>
</organism>
<accession>A0AAN8RSS9</accession>
<dbReference type="AlphaFoldDB" id="A0AAN8RSS9"/>
<dbReference type="Proteomes" id="UP001307849">
    <property type="component" value="Unassembled WGS sequence"/>
</dbReference>
<gene>
    <name evidence="1" type="ORF">TWF506_002367</name>
</gene>
<name>A0AAN8RSS9_9PEZI</name>
<evidence type="ECO:0000313" key="1">
    <source>
        <dbReference type="EMBL" id="KAK6504159.1"/>
    </source>
</evidence>
<keyword evidence="2" id="KW-1185">Reference proteome</keyword>